<evidence type="ECO:0000313" key="4">
    <source>
        <dbReference type="Proteomes" id="UP000035548"/>
    </source>
</evidence>
<feature type="region of interest" description="Disordered" evidence="1">
    <location>
        <begin position="34"/>
        <end position="66"/>
    </location>
</feature>
<dbReference type="SUPFAM" id="SSF52833">
    <property type="entry name" value="Thioredoxin-like"/>
    <property type="match status" value="1"/>
</dbReference>
<dbReference type="STRING" id="1072256.CUTER_00850"/>
<evidence type="ECO:0000256" key="1">
    <source>
        <dbReference type="SAM" id="MobiDB-lite"/>
    </source>
</evidence>
<protein>
    <submittedName>
        <fullName evidence="3">Thioredoxin</fullName>
    </submittedName>
</protein>
<dbReference type="RefSeq" id="WP_047258827.1">
    <property type="nucleotide sequence ID" value="NZ_CP011546.1"/>
</dbReference>
<reference evidence="4" key="2">
    <citation type="submission" date="2015-05" db="EMBL/GenBank/DDBJ databases">
        <title>Complete genome sequence of Corynebacterium uterequi DSM 45634, isolated from the uterus of a maiden mare.</title>
        <authorList>
            <person name="Ruckert C."/>
            <person name="Albersmeier A."/>
            <person name="Winkler A."/>
            <person name="Tauch A."/>
        </authorList>
    </citation>
    <scope>NUCLEOTIDE SEQUENCE [LARGE SCALE GENOMIC DNA]</scope>
    <source>
        <strain evidence="4">DSM 45634</strain>
    </source>
</reference>
<dbReference type="OrthoDB" id="9796554at2"/>
<dbReference type="PROSITE" id="PS00194">
    <property type="entry name" value="THIOREDOXIN_1"/>
    <property type="match status" value="1"/>
</dbReference>
<reference evidence="3 4" key="1">
    <citation type="journal article" date="2015" name="Genome Announc.">
        <title>Virulence Factor Genes Detected in the Complete Genome Sequence of Corynebacterium uterequi DSM 45634, Isolated from the Uterus of a Maiden Mare.</title>
        <authorList>
            <person name="Ruckert C."/>
            <person name="Kriete M."/>
            <person name="Jaenicke S."/>
            <person name="Winkler A."/>
            <person name="Tauch A."/>
        </authorList>
    </citation>
    <scope>NUCLEOTIDE SEQUENCE [LARGE SCALE GENOMIC DNA]</scope>
    <source>
        <strain evidence="3 4">DSM 45634</strain>
    </source>
</reference>
<dbReference type="PROSITE" id="PS51352">
    <property type="entry name" value="THIOREDOXIN_2"/>
    <property type="match status" value="1"/>
</dbReference>
<dbReference type="Gene3D" id="3.40.30.10">
    <property type="entry name" value="Glutaredoxin"/>
    <property type="match status" value="1"/>
</dbReference>
<organism evidence="3 4">
    <name type="scientific">Corynebacterium uterequi</name>
    <dbReference type="NCBI Taxonomy" id="1072256"/>
    <lineage>
        <taxon>Bacteria</taxon>
        <taxon>Bacillati</taxon>
        <taxon>Actinomycetota</taxon>
        <taxon>Actinomycetes</taxon>
        <taxon>Mycobacteriales</taxon>
        <taxon>Corynebacteriaceae</taxon>
        <taxon>Corynebacterium</taxon>
    </lineage>
</organism>
<dbReference type="InterPro" id="IPR050553">
    <property type="entry name" value="Thioredoxin_ResA/DsbE_sf"/>
</dbReference>
<proteinExistence type="predicted"/>
<dbReference type="InterPro" id="IPR017937">
    <property type="entry name" value="Thioredoxin_CS"/>
</dbReference>
<feature type="compositionally biased region" description="Low complexity" evidence="1">
    <location>
        <begin position="34"/>
        <end position="61"/>
    </location>
</feature>
<accession>A0A0G3HA14</accession>
<dbReference type="CDD" id="cd02966">
    <property type="entry name" value="TlpA_like_family"/>
    <property type="match status" value="1"/>
</dbReference>
<dbReference type="PANTHER" id="PTHR42852:SF13">
    <property type="entry name" value="PROTEIN DIPZ"/>
    <property type="match status" value="1"/>
</dbReference>
<sequence length="209" mass="21931">MTRRSLLLSIVVAVMATLVVLAGARVLLRSEPDATSSAEPSASSALDAPDVPDAAPDADGLAELERRPDCRSTGVTGIELDCLGGSAGTGAQSNGVQLVNVWAWWCAPCRAELPHLEEFARRHPEIEVVALHSDPDAAGGAHLLNELGVDLPSYQDSEKAFVAQHALPGVVPISVLVVDGQGVQVYPTYFESVEQIEDTVSASLEAIGR</sequence>
<gene>
    <name evidence="3" type="ORF">CUTER_00850</name>
</gene>
<dbReference type="KEGG" id="cut:CUTER_00850"/>
<dbReference type="InterPro" id="IPR036249">
    <property type="entry name" value="Thioredoxin-like_sf"/>
</dbReference>
<dbReference type="Proteomes" id="UP000035548">
    <property type="component" value="Chromosome"/>
</dbReference>
<evidence type="ECO:0000313" key="3">
    <source>
        <dbReference type="EMBL" id="AKK10191.1"/>
    </source>
</evidence>
<dbReference type="PANTHER" id="PTHR42852">
    <property type="entry name" value="THIOL:DISULFIDE INTERCHANGE PROTEIN DSBE"/>
    <property type="match status" value="1"/>
</dbReference>
<keyword evidence="4" id="KW-1185">Reference proteome</keyword>
<dbReference type="PATRIC" id="fig|1072256.5.peg.159"/>
<evidence type="ECO:0000259" key="2">
    <source>
        <dbReference type="PROSITE" id="PS51352"/>
    </source>
</evidence>
<feature type="domain" description="Thioredoxin" evidence="2">
    <location>
        <begin position="42"/>
        <end position="205"/>
    </location>
</feature>
<dbReference type="EMBL" id="CP011546">
    <property type="protein sequence ID" value="AKK10191.1"/>
    <property type="molecule type" value="Genomic_DNA"/>
</dbReference>
<dbReference type="InterPro" id="IPR013766">
    <property type="entry name" value="Thioredoxin_domain"/>
</dbReference>
<name>A0A0G3HA14_9CORY</name>
<dbReference type="AlphaFoldDB" id="A0A0G3HA14"/>